<evidence type="ECO:0000313" key="2">
    <source>
        <dbReference type="EMBL" id="MBC5737098.1"/>
    </source>
</evidence>
<feature type="region of interest" description="Disordered" evidence="1">
    <location>
        <begin position="282"/>
        <end position="304"/>
    </location>
</feature>
<dbReference type="RefSeq" id="WP_186919043.1">
    <property type="nucleotide sequence ID" value="NZ_JACOPQ010000005.1"/>
</dbReference>
<reference evidence="2" key="1">
    <citation type="submission" date="2020-08" db="EMBL/GenBank/DDBJ databases">
        <title>Genome public.</title>
        <authorList>
            <person name="Liu C."/>
            <person name="Sun Q."/>
        </authorList>
    </citation>
    <scope>NUCLEOTIDE SEQUENCE</scope>
    <source>
        <strain evidence="2">NSJ-52</strain>
    </source>
</reference>
<protein>
    <submittedName>
        <fullName evidence="2">Cell envelope integrity protein TolA</fullName>
    </submittedName>
</protein>
<accession>A0A8J6JBH2</accession>
<feature type="compositionally biased region" description="Polar residues" evidence="1">
    <location>
        <begin position="283"/>
        <end position="295"/>
    </location>
</feature>
<dbReference type="Proteomes" id="UP000607645">
    <property type="component" value="Unassembled WGS sequence"/>
</dbReference>
<organism evidence="2 3">
    <name type="scientific">Lawsonibacter faecis</name>
    <dbReference type="NCBI Taxonomy" id="2763052"/>
    <lineage>
        <taxon>Bacteria</taxon>
        <taxon>Bacillati</taxon>
        <taxon>Bacillota</taxon>
        <taxon>Clostridia</taxon>
        <taxon>Eubacteriales</taxon>
        <taxon>Oscillospiraceae</taxon>
        <taxon>Lawsonibacter</taxon>
    </lineage>
</organism>
<sequence length="1285" mass="131152">MADKSIVELGIAQQMTDDALLPVYQGGETKSIEGALIKQYAKDSVRQYVDGAKQSADEAAVSAAAAKAAREGVEAYAEQAGQSATQSAGNAATAQGAATAADASKTAAAGSATAAQKSAADAQASKTAAGKSETNAAGSATAADKSKTDAQAAQRAAESAKTAAESSATLAGGKAAEAGQKATEAGNSATAAAGSAAAAAKSKTDAEAAKTAAQTAKTEAESARTASETAKTAAQTAQGKAEAARDAAGVSAADAADSSTAAGTSATTAAASAQTAIAKAGEASTSAGAAKTSETNAKKSETAAGLSADAAEQARQAIEALGVQGVTLAAGSQVAVEKVVASDGTVTLKFSIPQGAKGDKGSTGDRGVSISSIQRTAGNGAAGTTDTYTITLSDGSTSTFAVYNGRDGEGSGDMAASVYDPAGKSRDIFKYADDAAVEAKAASRPSTWKPTPSDIVREGYTAAGLDPIAAAMVGSAASNKTFGLPAEAITVEYSNDGGATWEDYGASDTAKFGLFAELRNTPFYLGKRSATVAADPANAQTTESMLRVTIIPTDRYTRLNAMYCWFGANGNRCEAKIERTTIGDKTTFTAVKDWTRVEGWTGDNIIYFPIGSFGGGANQTLNNYAYRVTYRNTVMGSTDGVARVYDIRFYGDAVWSSPYNMVKYNRLYKWDADLTAIFEKSISGEQLISRAAEGTPPLVVSSSTAVPKLNADLLDGHHAAYFTEYADKALYQQAVDAGYTGTEAAFYAALVTLKDAPFLSLRDGGVWVPNRINIGASDGFVCPGMEASFDADGSNAIIQLMDGPSDASCRLRGVADPTEPTDAAPKSYVDAETAKCLPLAGGTMTGDLNMAGNLIMLDSGASISAENELVRILAEGGNGIIVGDCAIHELIAPVAARDAANKEYVDSLSVYDVVIRTQAEFEKLIASPDWLGAVSVCFVGDGGTLKFTRSDGQGVKIPQTVKQIQGMNGAIIEVTNFSSTSTINKAALWYEILPDADDYWIRDLLVNCSSTSAGSGCSFCNCTQLINCTGTSSSGAESYGFCDCTQLTNCTGCGASSGESAYGFDNCTHLTNCIGIATGSSGDGSSYCFCNCTQLTNCTGKSTGATYCNGFGYCTCLANCIGTASTDGYGSDTDACGFRSCTQLTNCAGTGTSSSSSRGYGFHSCKYLNGCKQGTTASTTALYSNCTFVGLTGENQLVFVDKTVAVSAWAANSTYSAQGYGFRASVACTGVTASHRPDVAFGAADSVGGNFAPFCDSYAGGVYIYCKTKPTATITIPSIVCVKGA</sequence>
<feature type="compositionally biased region" description="Low complexity" evidence="1">
    <location>
        <begin position="150"/>
        <end position="167"/>
    </location>
</feature>
<name>A0A8J6JBH2_9FIRM</name>
<dbReference type="EMBL" id="JACOPQ010000005">
    <property type="protein sequence ID" value="MBC5737098.1"/>
    <property type="molecule type" value="Genomic_DNA"/>
</dbReference>
<gene>
    <name evidence="2" type="ORF">H8S62_08735</name>
</gene>
<keyword evidence="3" id="KW-1185">Reference proteome</keyword>
<comment type="caution">
    <text evidence="2">The sequence shown here is derived from an EMBL/GenBank/DDBJ whole genome shotgun (WGS) entry which is preliminary data.</text>
</comment>
<proteinExistence type="predicted"/>
<evidence type="ECO:0000313" key="3">
    <source>
        <dbReference type="Proteomes" id="UP000607645"/>
    </source>
</evidence>
<feature type="region of interest" description="Disordered" evidence="1">
    <location>
        <begin position="210"/>
        <end position="240"/>
    </location>
</feature>
<evidence type="ECO:0000256" key="1">
    <source>
        <dbReference type="SAM" id="MobiDB-lite"/>
    </source>
</evidence>
<feature type="region of interest" description="Disordered" evidence="1">
    <location>
        <begin position="126"/>
        <end position="167"/>
    </location>
</feature>